<sequence>MEWLSQYPALKSAHMALAGASVGLFTARGLGVQWRAAWPLRAGVRRASVLIDSLLLAAGGALWAMLGLSLAHAPWLLVKLALIVAYIVLGSFALKRARTPRGRGLAFAGALACVLAIVATALTHDVLGPLAPLRAAGWAP</sequence>
<keyword evidence="1" id="KW-0812">Transmembrane</keyword>
<proteinExistence type="predicted"/>
<evidence type="ECO:0000313" key="3">
    <source>
        <dbReference type="Proteomes" id="UP000000366"/>
    </source>
</evidence>
<dbReference type="PIRSF" id="PIRSF005610">
    <property type="entry name" value="SirB"/>
    <property type="match status" value="1"/>
</dbReference>
<dbReference type="RefSeq" id="WP_011829288.1">
    <property type="nucleotide sequence ID" value="NC_008825.1"/>
</dbReference>
<organism evidence="2 3">
    <name type="scientific">Methylibium petroleiphilum (strain ATCC BAA-1232 / LMG 22953 / PM1)</name>
    <dbReference type="NCBI Taxonomy" id="420662"/>
    <lineage>
        <taxon>Bacteria</taxon>
        <taxon>Pseudomonadati</taxon>
        <taxon>Pseudomonadota</taxon>
        <taxon>Betaproteobacteria</taxon>
        <taxon>Burkholderiales</taxon>
        <taxon>Sphaerotilaceae</taxon>
        <taxon>Methylibium</taxon>
    </lineage>
</organism>
<feature type="transmembrane region" description="Helical" evidence="1">
    <location>
        <begin position="43"/>
        <end position="66"/>
    </location>
</feature>
<dbReference type="Pfam" id="PF04247">
    <property type="entry name" value="SirB"/>
    <property type="match status" value="1"/>
</dbReference>
<accession>A2SGG2</accession>
<feature type="transmembrane region" description="Helical" evidence="1">
    <location>
        <begin position="105"/>
        <end position="124"/>
    </location>
</feature>
<evidence type="ECO:0000256" key="1">
    <source>
        <dbReference type="SAM" id="Phobius"/>
    </source>
</evidence>
<dbReference type="EMBL" id="CP000555">
    <property type="protein sequence ID" value="ABM94651.1"/>
    <property type="molecule type" value="Genomic_DNA"/>
</dbReference>
<keyword evidence="1" id="KW-1133">Transmembrane helix</keyword>
<evidence type="ECO:0000313" key="2">
    <source>
        <dbReference type="EMBL" id="ABM94651.1"/>
    </source>
</evidence>
<dbReference type="STRING" id="420662.Mpe_A1689"/>
<dbReference type="HOGENOM" id="CLU_123860_2_1_4"/>
<keyword evidence="1" id="KW-0472">Membrane</keyword>
<dbReference type="PANTHER" id="PTHR39594:SF1">
    <property type="entry name" value="PROTEIN YCHQ"/>
    <property type="match status" value="1"/>
</dbReference>
<dbReference type="GO" id="GO:0005886">
    <property type="term" value="C:plasma membrane"/>
    <property type="evidence" value="ECO:0007669"/>
    <property type="project" value="TreeGrafter"/>
</dbReference>
<dbReference type="AlphaFoldDB" id="A2SGG2"/>
<feature type="transmembrane region" description="Helical" evidence="1">
    <location>
        <begin position="12"/>
        <end position="31"/>
    </location>
</feature>
<keyword evidence="3" id="KW-1185">Reference proteome</keyword>
<dbReference type="Proteomes" id="UP000000366">
    <property type="component" value="Chromosome"/>
</dbReference>
<dbReference type="InterPro" id="IPR007360">
    <property type="entry name" value="SirB"/>
</dbReference>
<gene>
    <name evidence="2" type="ordered locus">Mpe_A1689</name>
</gene>
<protein>
    <recommendedName>
        <fullName evidence="4">Invasion gene expression up-regulator, SirB</fullName>
    </recommendedName>
</protein>
<reference evidence="2 3" key="1">
    <citation type="journal article" date="2007" name="J. Bacteriol.">
        <title>Whole-genome analysis of the methyl tert-butyl ether-degrading beta-proteobacterium Methylibium petroleiphilum PM1.</title>
        <authorList>
            <person name="Kane S.R."/>
            <person name="Chakicherla A.Y."/>
            <person name="Chain P.S.G."/>
            <person name="Schmidt R."/>
            <person name="Shin M.W."/>
            <person name="Legler T.C."/>
            <person name="Scow K.M."/>
            <person name="Larimer F.W."/>
            <person name="Lucas S.M."/>
            <person name="Richardson P.M."/>
            <person name="Hristova K.R."/>
        </authorList>
    </citation>
    <scope>NUCLEOTIDE SEQUENCE [LARGE SCALE GENOMIC DNA]</scope>
    <source>
        <strain evidence="3">ATCC BAA-1232 / LMG 22953 / PM1</strain>
    </source>
</reference>
<dbReference type="eggNOG" id="COG3094">
    <property type="taxonomic scope" value="Bacteria"/>
</dbReference>
<feature type="transmembrane region" description="Helical" evidence="1">
    <location>
        <begin position="72"/>
        <end position="93"/>
    </location>
</feature>
<dbReference type="KEGG" id="mpt:Mpe_A1689"/>
<evidence type="ECO:0008006" key="4">
    <source>
        <dbReference type="Google" id="ProtNLM"/>
    </source>
</evidence>
<name>A2SGG2_METPP</name>
<dbReference type="PANTHER" id="PTHR39594">
    <property type="entry name" value="PROTEIN YCHQ"/>
    <property type="match status" value="1"/>
</dbReference>